<keyword evidence="2" id="KW-1185">Reference proteome</keyword>
<dbReference type="RefSeq" id="WP_212517800.1">
    <property type="nucleotide sequence ID" value="NZ_JAGSOH010000020.1"/>
</dbReference>
<reference evidence="1" key="1">
    <citation type="submission" date="2021-04" db="EMBL/GenBank/DDBJ databases">
        <title>Genome based classification of Actinospica acidithermotolerans sp. nov., an actinobacterium isolated from an Indonesian hot spring.</title>
        <authorList>
            <person name="Kusuma A.B."/>
            <person name="Putra K.E."/>
            <person name="Nafisah S."/>
            <person name="Loh J."/>
            <person name="Nouioui I."/>
            <person name="Goodfellow M."/>
        </authorList>
    </citation>
    <scope>NUCLEOTIDE SEQUENCE</scope>
    <source>
        <strain evidence="1">MGRD01-02</strain>
    </source>
</reference>
<evidence type="ECO:0000313" key="1">
    <source>
        <dbReference type="EMBL" id="MBR7826652.1"/>
    </source>
</evidence>
<evidence type="ECO:0000313" key="2">
    <source>
        <dbReference type="Proteomes" id="UP000676325"/>
    </source>
</evidence>
<name>A0A941E8T1_9ACTN</name>
<accession>A0A941E8T1</accession>
<dbReference type="Proteomes" id="UP000676325">
    <property type="component" value="Unassembled WGS sequence"/>
</dbReference>
<protein>
    <recommendedName>
        <fullName evidence="3">Chromosome partitioning protein</fullName>
    </recommendedName>
</protein>
<proteinExistence type="predicted"/>
<comment type="caution">
    <text evidence="1">The sequence shown here is derived from an EMBL/GenBank/DDBJ whole genome shotgun (WGS) entry which is preliminary data.</text>
</comment>
<sequence length="149" mass="15404">MVPGLELVAGYLWAWFAGKAKRVGKLADDEVDRVVTALMDQLHVAITAKLAGDPAVKKLESEAAEGVENERTRRRVTDAVEQAAEDDEEFGQQLSTLLTELTVADTAGSAQPAALHAVRTGAVRQAGGGVNVANTGVVGGDLSAGGPGR</sequence>
<dbReference type="AlphaFoldDB" id="A0A941E8T1"/>
<dbReference type="EMBL" id="JAGSOH010000020">
    <property type="protein sequence ID" value="MBR7826652.1"/>
    <property type="molecule type" value="Genomic_DNA"/>
</dbReference>
<organism evidence="1 2">
    <name type="scientific">Actinospica acidithermotolerans</name>
    <dbReference type="NCBI Taxonomy" id="2828514"/>
    <lineage>
        <taxon>Bacteria</taxon>
        <taxon>Bacillati</taxon>
        <taxon>Actinomycetota</taxon>
        <taxon>Actinomycetes</taxon>
        <taxon>Catenulisporales</taxon>
        <taxon>Actinospicaceae</taxon>
        <taxon>Actinospica</taxon>
    </lineage>
</organism>
<gene>
    <name evidence="1" type="ORF">KDK95_10090</name>
</gene>
<evidence type="ECO:0008006" key="3">
    <source>
        <dbReference type="Google" id="ProtNLM"/>
    </source>
</evidence>